<sequence>MTRAYDRRFFAFLAFLFFLAFLGFLGTDNYRHFALLASPAAFASLFFLIFIPRPAERIPERFRLKEQGDIYRALTGRI</sequence>
<comment type="caution">
    <text evidence="2">The sequence shown here is derived from an EMBL/GenBank/DDBJ whole genome shotgun (WGS) entry which is preliminary data.</text>
</comment>
<keyword evidence="1" id="KW-0812">Transmembrane</keyword>
<feature type="transmembrane region" description="Helical" evidence="1">
    <location>
        <begin position="33"/>
        <end position="51"/>
    </location>
</feature>
<dbReference type="RefSeq" id="WP_146459010.1">
    <property type="nucleotide sequence ID" value="NZ_SJPX01000003.1"/>
</dbReference>
<accession>A0A5C6ETZ1</accession>
<name>A0A5C6ETZ1_9BACT</name>
<feature type="transmembrane region" description="Helical" evidence="1">
    <location>
        <begin position="9"/>
        <end position="27"/>
    </location>
</feature>
<gene>
    <name evidence="2" type="ORF">Poly59_31390</name>
</gene>
<evidence type="ECO:0000313" key="2">
    <source>
        <dbReference type="EMBL" id="TWU51547.1"/>
    </source>
</evidence>
<keyword evidence="3" id="KW-1185">Reference proteome</keyword>
<evidence type="ECO:0000256" key="1">
    <source>
        <dbReference type="SAM" id="Phobius"/>
    </source>
</evidence>
<dbReference type="EMBL" id="SJPX01000003">
    <property type="protein sequence ID" value="TWU51547.1"/>
    <property type="molecule type" value="Genomic_DNA"/>
</dbReference>
<organism evidence="2 3">
    <name type="scientific">Rubripirellula reticaptiva</name>
    <dbReference type="NCBI Taxonomy" id="2528013"/>
    <lineage>
        <taxon>Bacteria</taxon>
        <taxon>Pseudomonadati</taxon>
        <taxon>Planctomycetota</taxon>
        <taxon>Planctomycetia</taxon>
        <taxon>Pirellulales</taxon>
        <taxon>Pirellulaceae</taxon>
        <taxon>Rubripirellula</taxon>
    </lineage>
</organism>
<dbReference type="Proteomes" id="UP000317977">
    <property type="component" value="Unassembled WGS sequence"/>
</dbReference>
<protein>
    <submittedName>
        <fullName evidence="2">Uncharacterized protein</fullName>
    </submittedName>
</protein>
<evidence type="ECO:0000313" key="3">
    <source>
        <dbReference type="Proteomes" id="UP000317977"/>
    </source>
</evidence>
<dbReference type="AlphaFoldDB" id="A0A5C6ETZ1"/>
<reference evidence="2 3" key="1">
    <citation type="submission" date="2019-02" db="EMBL/GenBank/DDBJ databases">
        <title>Deep-cultivation of Planctomycetes and their phenomic and genomic characterization uncovers novel biology.</title>
        <authorList>
            <person name="Wiegand S."/>
            <person name="Jogler M."/>
            <person name="Boedeker C."/>
            <person name="Pinto D."/>
            <person name="Vollmers J."/>
            <person name="Rivas-Marin E."/>
            <person name="Kohn T."/>
            <person name="Peeters S.H."/>
            <person name="Heuer A."/>
            <person name="Rast P."/>
            <person name="Oberbeckmann S."/>
            <person name="Bunk B."/>
            <person name="Jeske O."/>
            <person name="Meyerdierks A."/>
            <person name="Storesund J.E."/>
            <person name="Kallscheuer N."/>
            <person name="Luecker S."/>
            <person name="Lage O.M."/>
            <person name="Pohl T."/>
            <person name="Merkel B.J."/>
            <person name="Hornburger P."/>
            <person name="Mueller R.-W."/>
            <person name="Bruemmer F."/>
            <person name="Labrenz M."/>
            <person name="Spormann A.M."/>
            <person name="Op Den Camp H."/>
            <person name="Overmann J."/>
            <person name="Amann R."/>
            <person name="Jetten M.S.M."/>
            <person name="Mascher T."/>
            <person name="Medema M.H."/>
            <person name="Devos D.P."/>
            <person name="Kaster A.-K."/>
            <person name="Ovreas L."/>
            <person name="Rohde M."/>
            <person name="Galperin M.Y."/>
            <person name="Jogler C."/>
        </authorList>
    </citation>
    <scope>NUCLEOTIDE SEQUENCE [LARGE SCALE GENOMIC DNA]</scope>
    <source>
        <strain evidence="2 3">Poly59</strain>
    </source>
</reference>
<keyword evidence="1" id="KW-1133">Transmembrane helix</keyword>
<proteinExistence type="predicted"/>
<keyword evidence="1" id="KW-0472">Membrane</keyword>